<dbReference type="Proteomes" id="UP000075920">
    <property type="component" value="Unassembled WGS sequence"/>
</dbReference>
<dbReference type="AlphaFoldDB" id="A0A182VTJ8"/>
<reference evidence="2" key="2">
    <citation type="submission" date="2020-05" db="UniProtKB">
        <authorList>
            <consortium name="EnsemblMetazoa"/>
        </authorList>
    </citation>
    <scope>IDENTIFICATION</scope>
    <source>
        <strain evidence="2">MINIMUS1</strain>
    </source>
</reference>
<keyword evidence="3" id="KW-1185">Reference proteome</keyword>
<feature type="chain" id="PRO_5008140345" description="Protein TsetseEP domain-containing protein" evidence="1">
    <location>
        <begin position="21"/>
        <end position="494"/>
    </location>
</feature>
<organism evidence="2 3">
    <name type="scientific">Anopheles minimus</name>
    <dbReference type="NCBI Taxonomy" id="112268"/>
    <lineage>
        <taxon>Eukaryota</taxon>
        <taxon>Metazoa</taxon>
        <taxon>Ecdysozoa</taxon>
        <taxon>Arthropoda</taxon>
        <taxon>Hexapoda</taxon>
        <taxon>Insecta</taxon>
        <taxon>Pterygota</taxon>
        <taxon>Neoptera</taxon>
        <taxon>Endopterygota</taxon>
        <taxon>Diptera</taxon>
        <taxon>Nematocera</taxon>
        <taxon>Culicoidea</taxon>
        <taxon>Culicidae</taxon>
        <taxon>Anophelinae</taxon>
        <taxon>Anopheles</taxon>
    </lineage>
</organism>
<dbReference type="VEuPathDB" id="VectorBase:AMIN001389"/>
<evidence type="ECO:0000313" key="2">
    <source>
        <dbReference type="EnsemblMetazoa" id="AMIN001389-PA"/>
    </source>
</evidence>
<keyword evidence="1" id="KW-0732">Signal</keyword>
<evidence type="ECO:0008006" key="4">
    <source>
        <dbReference type="Google" id="ProtNLM"/>
    </source>
</evidence>
<reference evidence="3" key="1">
    <citation type="submission" date="2013-03" db="EMBL/GenBank/DDBJ databases">
        <title>The Genome Sequence of Anopheles minimus MINIMUS1.</title>
        <authorList>
            <consortium name="The Broad Institute Genomics Platform"/>
            <person name="Neafsey D.E."/>
            <person name="Walton C."/>
            <person name="Walker B."/>
            <person name="Young S.K."/>
            <person name="Zeng Q."/>
            <person name="Gargeya S."/>
            <person name="Fitzgerald M."/>
            <person name="Haas B."/>
            <person name="Abouelleil A."/>
            <person name="Allen A.W."/>
            <person name="Alvarado L."/>
            <person name="Arachchi H.M."/>
            <person name="Berlin A.M."/>
            <person name="Chapman S.B."/>
            <person name="Gainer-Dewar J."/>
            <person name="Goldberg J."/>
            <person name="Griggs A."/>
            <person name="Gujja S."/>
            <person name="Hansen M."/>
            <person name="Howarth C."/>
            <person name="Imamovic A."/>
            <person name="Ireland A."/>
            <person name="Larimer J."/>
            <person name="McCowan C."/>
            <person name="Murphy C."/>
            <person name="Pearson M."/>
            <person name="Poon T.W."/>
            <person name="Priest M."/>
            <person name="Roberts A."/>
            <person name="Saif S."/>
            <person name="Shea T."/>
            <person name="Sisk P."/>
            <person name="Sykes S."/>
            <person name="Wortman J."/>
            <person name="Nusbaum C."/>
            <person name="Birren B."/>
        </authorList>
    </citation>
    <scope>NUCLEOTIDE SEQUENCE [LARGE SCALE GENOMIC DNA]</scope>
    <source>
        <strain evidence="3">MINIMUS1</strain>
    </source>
</reference>
<feature type="signal peptide" evidence="1">
    <location>
        <begin position="1"/>
        <end position="20"/>
    </location>
</feature>
<evidence type="ECO:0000313" key="3">
    <source>
        <dbReference type="Proteomes" id="UP000075920"/>
    </source>
</evidence>
<accession>A0A182VTJ8</accession>
<protein>
    <recommendedName>
        <fullName evidence="4">Protein TsetseEP domain-containing protein</fullName>
    </recommendedName>
</protein>
<name>A0A182VTJ8_9DIPT</name>
<evidence type="ECO:0000256" key="1">
    <source>
        <dbReference type="SAM" id="SignalP"/>
    </source>
</evidence>
<proteinExistence type="predicted"/>
<sequence length="494" mass="53424">MARLSLFLLLGCVLLQLTFADPRPEFGSVGTVQSSLTIKNTVTSITPLFEEVDDRNGLVLKTDLAILAQVLSLMKSLATKVTELGAPITNAIILGVPKTDGNYDAVFDPVVTAIAAFQNLIRTEQASTRATLKDMLGVDIDHLFGDVFGNLGNALAQVESSLLRLKGALKTATVRNGRAQIDPIIVTDVVVAVSFLKATVTPVEYMIRSTMENLEFADNFLFDLEDMNASLKTDLETYTTEFSSAVTGIGNLVIAAADNLKTSWQTIRDGLAGATSNIASSTEYNDGVYKGVEKFASAFSTLTSITGNLPQDITNYLTLANTYFTEYTNVLVPRSYDAIIYLIKVLIAGGPHSRFCFFKYSPRLINYYALLVSDVEVCYNLEVYRLSAVENVSIAIFKLVLFDLEDLIDNLTACNTKATPGPCLTAIGPHYIALGDKTIAKIGSFLSSTTAESTASVKRLGSCVLTSRLKNMQALISAVTDVQTCHQMGPQDPN</sequence>
<dbReference type="EnsemblMetazoa" id="AMIN001389-RA">
    <property type="protein sequence ID" value="AMIN001389-PA"/>
    <property type="gene ID" value="AMIN001389"/>
</dbReference>